<accession>A0A804JJD8</accession>
<dbReference type="AlphaFoldDB" id="A0A804JJD8"/>
<keyword evidence="3" id="KW-1185">Reference proteome</keyword>
<evidence type="ECO:0000313" key="3">
    <source>
        <dbReference type="Proteomes" id="UP000012960"/>
    </source>
</evidence>
<organism evidence="2 3">
    <name type="scientific">Musa acuminata subsp. malaccensis</name>
    <name type="common">Wild banana</name>
    <name type="synonym">Musa malaccensis</name>
    <dbReference type="NCBI Taxonomy" id="214687"/>
    <lineage>
        <taxon>Eukaryota</taxon>
        <taxon>Viridiplantae</taxon>
        <taxon>Streptophyta</taxon>
        <taxon>Embryophyta</taxon>
        <taxon>Tracheophyta</taxon>
        <taxon>Spermatophyta</taxon>
        <taxon>Magnoliopsida</taxon>
        <taxon>Liliopsida</taxon>
        <taxon>Zingiberales</taxon>
        <taxon>Musaceae</taxon>
        <taxon>Musa</taxon>
    </lineage>
</organism>
<sequence>MSRRLIGSGLVKGTHRSRSESESS</sequence>
<evidence type="ECO:0000256" key="1">
    <source>
        <dbReference type="SAM" id="MobiDB-lite"/>
    </source>
</evidence>
<name>A0A804JJD8_MUSAM</name>
<reference evidence="2" key="1">
    <citation type="submission" date="2021-05" db="UniProtKB">
        <authorList>
            <consortium name="EnsemblPlants"/>
        </authorList>
    </citation>
    <scope>IDENTIFICATION</scope>
    <source>
        <strain evidence="2">subsp. malaccensis</strain>
    </source>
</reference>
<protein>
    <submittedName>
        <fullName evidence="2">Uncharacterized protein</fullName>
    </submittedName>
</protein>
<dbReference type="InParanoid" id="A0A804JJD8"/>
<feature type="region of interest" description="Disordered" evidence="1">
    <location>
        <begin position="1"/>
        <end position="24"/>
    </location>
</feature>
<evidence type="ECO:0000313" key="2">
    <source>
        <dbReference type="EnsemblPlants" id="Ma06_p23010.1"/>
    </source>
</evidence>
<dbReference type="EnsemblPlants" id="Ma06_t23010.1">
    <property type="protein sequence ID" value="Ma06_p23010.1"/>
    <property type="gene ID" value="Ma06_g23010"/>
</dbReference>
<proteinExistence type="predicted"/>
<dbReference type="Gramene" id="Ma06_t23010.1">
    <property type="protein sequence ID" value="Ma06_p23010.1"/>
    <property type="gene ID" value="Ma06_g23010"/>
</dbReference>
<dbReference type="Proteomes" id="UP000012960">
    <property type="component" value="Unplaced"/>
</dbReference>